<feature type="transmembrane region" description="Helical" evidence="8">
    <location>
        <begin position="326"/>
        <end position="345"/>
    </location>
</feature>
<organism evidence="9 10">
    <name type="scientific">Tessaracoccus aquimaris</name>
    <dbReference type="NCBI Taxonomy" id="1332264"/>
    <lineage>
        <taxon>Bacteria</taxon>
        <taxon>Bacillati</taxon>
        <taxon>Actinomycetota</taxon>
        <taxon>Actinomycetes</taxon>
        <taxon>Propionibacteriales</taxon>
        <taxon>Propionibacteriaceae</taxon>
        <taxon>Tessaracoccus</taxon>
    </lineage>
</organism>
<name>A0A1Q2CSP6_9ACTN</name>
<keyword evidence="2" id="KW-1003">Cell membrane</keyword>
<keyword evidence="4 8" id="KW-0812">Transmembrane</keyword>
<keyword evidence="6 8" id="KW-0472">Membrane</keyword>
<proteinExistence type="inferred from homology"/>
<evidence type="ECO:0008006" key="11">
    <source>
        <dbReference type="Google" id="ProtNLM"/>
    </source>
</evidence>
<feature type="transmembrane region" description="Helical" evidence="8">
    <location>
        <begin position="77"/>
        <end position="110"/>
    </location>
</feature>
<comment type="subcellular location">
    <subcellularLocation>
        <location evidence="1">Cell membrane</location>
        <topology evidence="1">Multi-pass membrane protein</topology>
    </subcellularLocation>
</comment>
<evidence type="ECO:0000313" key="9">
    <source>
        <dbReference type="EMBL" id="AQP49132.1"/>
    </source>
</evidence>
<evidence type="ECO:0000313" key="10">
    <source>
        <dbReference type="Proteomes" id="UP000188145"/>
    </source>
</evidence>
<evidence type="ECO:0000256" key="1">
    <source>
        <dbReference type="ARBA" id="ARBA00004651"/>
    </source>
</evidence>
<feature type="transmembrane region" description="Helical" evidence="8">
    <location>
        <begin position="12"/>
        <end position="33"/>
    </location>
</feature>
<dbReference type="KEGG" id="tes:BW730_01595"/>
<feature type="transmembrane region" description="Helical" evidence="8">
    <location>
        <begin position="164"/>
        <end position="188"/>
    </location>
</feature>
<feature type="transmembrane region" description="Helical" evidence="8">
    <location>
        <begin position="195"/>
        <end position="216"/>
    </location>
</feature>
<evidence type="ECO:0000256" key="2">
    <source>
        <dbReference type="ARBA" id="ARBA00022475"/>
    </source>
</evidence>
<feature type="transmembrane region" description="Helical" evidence="8">
    <location>
        <begin position="245"/>
        <end position="270"/>
    </location>
</feature>
<dbReference type="STRING" id="1332264.BW730_01595"/>
<feature type="transmembrane region" description="Helical" evidence="8">
    <location>
        <begin position="357"/>
        <end position="381"/>
    </location>
</feature>
<dbReference type="GO" id="GO:0016758">
    <property type="term" value="F:hexosyltransferase activity"/>
    <property type="evidence" value="ECO:0007669"/>
    <property type="project" value="InterPro"/>
</dbReference>
<dbReference type="Proteomes" id="UP000188145">
    <property type="component" value="Chromosome"/>
</dbReference>
<sequence length="400" mass="42575">MARSPWTRRVLVSAIVAVAAMLLLGIPGLQSLLPYRIDLDVYRLGADVLLSGGDLYGPLGATRVGISLPFTYPPIAAAFFVVLAVVPYWAANLLLTASTLVAIVLVQLLVVRDARLGGRTVALVAVLGALLLGPVIETVGFGQVNALLMALVVTDLIAGRGRPWRGLLIGLAIAVKLTPAVFLAYFLVRRDWRGLLVAAGSALAWTGLGFVIAPAASVQYWTQTILDPSRIGGLAYVSNQSINGALVRLTGTGGVAWFLLCAALGIACLFAMRRLVVAGESTSAMVIMGCYSLLASPVSWSHHWVWVAPALVVLVDRWRRTGAARFLLVAVSGIVVFVSRVVWAMPHEGNAERAWHWWQHIVGNAQVLWGLAAIATLATMGARTRRRTPQRVGSSVPTAG</sequence>
<evidence type="ECO:0000256" key="5">
    <source>
        <dbReference type="ARBA" id="ARBA00022989"/>
    </source>
</evidence>
<feature type="transmembrane region" description="Helical" evidence="8">
    <location>
        <begin position="122"/>
        <end position="144"/>
    </location>
</feature>
<keyword evidence="5 8" id="KW-1133">Transmembrane helix</keyword>
<keyword evidence="3" id="KW-0808">Transferase</keyword>
<reference evidence="10" key="1">
    <citation type="submission" date="2017-02" db="EMBL/GenBank/DDBJ databases">
        <title>Tessaracoccus aquaemaris sp. nov., isolated from the intestine of a Korean rockfish, Sebastes schlegelii, in a marine aquaculture pond.</title>
        <authorList>
            <person name="Tak E.J."/>
            <person name="Bae J.-W."/>
        </authorList>
    </citation>
    <scope>NUCLEOTIDE SEQUENCE [LARGE SCALE GENOMIC DNA]</scope>
    <source>
        <strain evidence="10">NSG39</strain>
    </source>
</reference>
<evidence type="ECO:0000256" key="6">
    <source>
        <dbReference type="ARBA" id="ARBA00023136"/>
    </source>
</evidence>
<comment type="similarity">
    <text evidence="7">Belongs to the glycosyltransferase 87 family.</text>
</comment>
<evidence type="ECO:0000256" key="8">
    <source>
        <dbReference type="SAM" id="Phobius"/>
    </source>
</evidence>
<dbReference type="Pfam" id="PF09594">
    <property type="entry name" value="GT87"/>
    <property type="match status" value="1"/>
</dbReference>
<dbReference type="EMBL" id="CP019606">
    <property type="protein sequence ID" value="AQP49132.1"/>
    <property type="molecule type" value="Genomic_DNA"/>
</dbReference>
<evidence type="ECO:0000256" key="4">
    <source>
        <dbReference type="ARBA" id="ARBA00022692"/>
    </source>
</evidence>
<dbReference type="AlphaFoldDB" id="A0A1Q2CSP6"/>
<keyword evidence="10" id="KW-1185">Reference proteome</keyword>
<dbReference type="InterPro" id="IPR018584">
    <property type="entry name" value="GT87"/>
</dbReference>
<protein>
    <recommendedName>
        <fullName evidence="11">Glycosyltransferase</fullName>
    </recommendedName>
</protein>
<evidence type="ECO:0000256" key="3">
    <source>
        <dbReference type="ARBA" id="ARBA00022679"/>
    </source>
</evidence>
<accession>A0A1Q2CSP6</accession>
<gene>
    <name evidence="9" type="ORF">BW730_01595</name>
</gene>
<evidence type="ECO:0000256" key="7">
    <source>
        <dbReference type="ARBA" id="ARBA00024033"/>
    </source>
</evidence>
<dbReference type="GO" id="GO:0005886">
    <property type="term" value="C:plasma membrane"/>
    <property type="evidence" value="ECO:0007669"/>
    <property type="project" value="UniProtKB-SubCell"/>
</dbReference>